<dbReference type="Gene3D" id="1.10.510.10">
    <property type="entry name" value="Transferase(Phosphotransferase) domain 1"/>
    <property type="match status" value="1"/>
</dbReference>
<name>A0A0V0QB87_PSEPJ</name>
<dbReference type="Pfam" id="PF00069">
    <property type="entry name" value="Pkinase"/>
    <property type="match status" value="1"/>
</dbReference>
<accession>A0A0V0QB87</accession>
<dbReference type="InterPro" id="IPR050117">
    <property type="entry name" value="MAPK"/>
</dbReference>
<sequence length="373" mass="44051">MNRYNIIEQTGEQATGTIYFGENKETLEKVIIKKYKKKFYTWSDCMALREIKVLRTFNHLNIVKLKELIKENNVLYSIYEYMDQNLYDYYQTLRDSNTYLQETEIKSIMHQIFQALHYSHKNQFFHRDLSLENVFINHDTQQVKVSNFQAAREMNAKGQLTDYITTRWYRAPEQLLHSASYNYKIDCWAAACIMAELYLLGPLFPGNSESDQLFRIIKILGTPKDWPDFHNLMLNMTKNKGQTPVYEPQELAYIIPQASVEAIDLLKRLFIYNPQNRFSAAQALNHPYFTGISLQQYKMQLTNQNSFLSPSNSRSNQQHTGQNQEKQSKSQFNKQGKLNQVKDQDQVEEDPNEYLTSPTKKIQKTHQQRLQQK</sequence>
<dbReference type="OrthoDB" id="10469551at2759"/>
<proteinExistence type="predicted"/>
<dbReference type="PROSITE" id="PS00109">
    <property type="entry name" value="PROTEIN_KINASE_TYR"/>
    <property type="match status" value="1"/>
</dbReference>
<evidence type="ECO:0000313" key="9">
    <source>
        <dbReference type="Proteomes" id="UP000054937"/>
    </source>
</evidence>
<dbReference type="GO" id="GO:0005524">
    <property type="term" value="F:ATP binding"/>
    <property type="evidence" value="ECO:0007669"/>
    <property type="project" value="UniProtKB-KW"/>
</dbReference>
<dbReference type="InterPro" id="IPR011009">
    <property type="entry name" value="Kinase-like_dom_sf"/>
</dbReference>
<keyword evidence="9" id="KW-1185">Reference proteome</keyword>
<feature type="region of interest" description="Disordered" evidence="6">
    <location>
        <begin position="305"/>
        <end position="373"/>
    </location>
</feature>
<dbReference type="GO" id="GO:0004674">
    <property type="term" value="F:protein serine/threonine kinase activity"/>
    <property type="evidence" value="ECO:0007669"/>
    <property type="project" value="UniProtKB-KW"/>
</dbReference>
<dbReference type="Proteomes" id="UP000054937">
    <property type="component" value="Unassembled WGS sequence"/>
</dbReference>
<evidence type="ECO:0000256" key="6">
    <source>
        <dbReference type="SAM" id="MobiDB-lite"/>
    </source>
</evidence>
<dbReference type="Gene3D" id="3.30.200.20">
    <property type="entry name" value="Phosphorylase Kinase, domain 1"/>
    <property type="match status" value="1"/>
</dbReference>
<keyword evidence="1" id="KW-0723">Serine/threonine-protein kinase</keyword>
<evidence type="ECO:0000256" key="4">
    <source>
        <dbReference type="ARBA" id="ARBA00022777"/>
    </source>
</evidence>
<dbReference type="InterPro" id="IPR008266">
    <property type="entry name" value="Tyr_kinase_AS"/>
</dbReference>
<organism evidence="8 9">
    <name type="scientific">Pseudocohnilembus persalinus</name>
    <name type="common">Ciliate</name>
    <dbReference type="NCBI Taxonomy" id="266149"/>
    <lineage>
        <taxon>Eukaryota</taxon>
        <taxon>Sar</taxon>
        <taxon>Alveolata</taxon>
        <taxon>Ciliophora</taxon>
        <taxon>Intramacronucleata</taxon>
        <taxon>Oligohymenophorea</taxon>
        <taxon>Scuticociliatia</taxon>
        <taxon>Philasterida</taxon>
        <taxon>Pseudocohnilembidae</taxon>
        <taxon>Pseudocohnilembus</taxon>
    </lineage>
</organism>
<feature type="compositionally biased region" description="Polar residues" evidence="6">
    <location>
        <begin position="305"/>
        <end position="338"/>
    </location>
</feature>
<dbReference type="InterPro" id="IPR000719">
    <property type="entry name" value="Prot_kinase_dom"/>
</dbReference>
<dbReference type="OMA" id="RDELICV"/>
<dbReference type="PROSITE" id="PS50011">
    <property type="entry name" value="PROTEIN_KINASE_DOM"/>
    <property type="match status" value="1"/>
</dbReference>
<reference evidence="8 9" key="1">
    <citation type="journal article" date="2015" name="Sci. Rep.">
        <title>Genome of the facultative scuticociliatosis pathogen Pseudocohnilembus persalinus provides insight into its virulence through horizontal gene transfer.</title>
        <authorList>
            <person name="Xiong J."/>
            <person name="Wang G."/>
            <person name="Cheng J."/>
            <person name="Tian M."/>
            <person name="Pan X."/>
            <person name="Warren A."/>
            <person name="Jiang C."/>
            <person name="Yuan D."/>
            <person name="Miao W."/>
        </authorList>
    </citation>
    <scope>NUCLEOTIDE SEQUENCE [LARGE SCALE GENOMIC DNA]</scope>
    <source>
        <strain evidence="8">36N120E</strain>
    </source>
</reference>
<evidence type="ECO:0000256" key="2">
    <source>
        <dbReference type="ARBA" id="ARBA00022679"/>
    </source>
</evidence>
<feature type="domain" description="Protein kinase" evidence="7">
    <location>
        <begin position="4"/>
        <end position="289"/>
    </location>
</feature>
<dbReference type="EMBL" id="LDAU01000212">
    <property type="protein sequence ID" value="KRW99456.1"/>
    <property type="molecule type" value="Genomic_DNA"/>
</dbReference>
<dbReference type="InParanoid" id="A0A0V0QB87"/>
<evidence type="ECO:0000259" key="7">
    <source>
        <dbReference type="PROSITE" id="PS50011"/>
    </source>
</evidence>
<dbReference type="AlphaFoldDB" id="A0A0V0QB87"/>
<dbReference type="SUPFAM" id="SSF56112">
    <property type="entry name" value="Protein kinase-like (PK-like)"/>
    <property type="match status" value="1"/>
</dbReference>
<comment type="caution">
    <text evidence="8">The sequence shown here is derived from an EMBL/GenBank/DDBJ whole genome shotgun (WGS) entry which is preliminary data.</text>
</comment>
<dbReference type="FunFam" id="1.10.510.10:FF:000624">
    <property type="entry name" value="Mitogen-activated protein kinase"/>
    <property type="match status" value="1"/>
</dbReference>
<keyword evidence="3" id="KW-0547">Nucleotide-binding</keyword>
<evidence type="ECO:0000256" key="1">
    <source>
        <dbReference type="ARBA" id="ARBA00022527"/>
    </source>
</evidence>
<evidence type="ECO:0000256" key="5">
    <source>
        <dbReference type="ARBA" id="ARBA00022840"/>
    </source>
</evidence>
<protein>
    <submittedName>
        <fullName evidence="8">Protein kinase-like domain</fullName>
    </submittedName>
</protein>
<dbReference type="PANTHER" id="PTHR24055">
    <property type="entry name" value="MITOGEN-ACTIVATED PROTEIN KINASE"/>
    <property type="match status" value="1"/>
</dbReference>
<evidence type="ECO:0000313" key="8">
    <source>
        <dbReference type="EMBL" id="KRW99456.1"/>
    </source>
</evidence>
<keyword evidence="4 8" id="KW-0418">Kinase</keyword>
<keyword evidence="5" id="KW-0067">ATP-binding</keyword>
<feature type="compositionally biased region" description="Basic residues" evidence="6">
    <location>
        <begin position="361"/>
        <end position="373"/>
    </location>
</feature>
<keyword evidence="2" id="KW-0808">Transferase</keyword>
<evidence type="ECO:0000256" key="3">
    <source>
        <dbReference type="ARBA" id="ARBA00022741"/>
    </source>
</evidence>
<gene>
    <name evidence="8" type="ORF">PPERSA_07941</name>
</gene>